<accession>M6BWV2</accession>
<comment type="caution">
    <text evidence="1">The sequence shown here is derived from an EMBL/GenBank/DDBJ whole genome shotgun (WGS) entry which is preliminary data.</text>
</comment>
<protein>
    <submittedName>
        <fullName evidence="1">Uncharacterized protein</fullName>
    </submittedName>
</protein>
<dbReference type="EMBL" id="ANMU01000159">
    <property type="protein sequence ID" value="EMJ78330.1"/>
    <property type="molecule type" value="Genomic_DNA"/>
</dbReference>
<sequence>MRNRFWLWFYILSMGLNRNNKVHRSSIAEEMSDYFSDFSVRND</sequence>
<dbReference type="PATRIC" id="fig|1218567.3.peg.3858"/>
<organism evidence="1 2">
    <name type="scientific">Leptospira borgpetersenii serovar Hardjo-bovis str. Sponselee</name>
    <dbReference type="NCBI Taxonomy" id="1303729"/>
    <lineage>
        <taxon>Bacteria</taxon>
        <taxon>Pseudomonadati</taxon>
        <taxon>Spirochaetota</taxon>
        <taxon>Spirochaetia</taxon>
        <taxon>Leptospirales</taxon>
        <taxon>Leptospiraceae</taxon>
        <taxon>Leptospira</taxon>
    </lineage>
</organism>
<gene>
    <name evidence="1" type="ORF">LEP1GSC016_2482</name>
</gene>
<proteinExistence type="predicted"/>
<evidence type="ECO:0000313" key="2">
    <source>
        <dbReference type="Proteomes" id="UP000011873"/>
    </source>
</evidence>
<dbReference type="Proteomes" id="UP000011873">
    <property type="component" value="Unassembled WGS sequence"/>
</dbReference>
<reference evidence="1 2" key="1">
    <citation type="submission" date="2013-01" db="EMBL/GenBank/DDBJ databases">
        <authorList>
            <person name="Harkins D.M."/>
            <person name="Durkin A.S."/>
            <person name="Brinkac L.M."/>
            <person name="Haft D.H."/>
            <person name="Selengut J.D."/>
            <person name="Sanka R."/>
            <person name="DePew J."/>
            <person name="Purushe J."/>
            <person name="Galloway R.L."/>
            <person name="Vinetz J.M."/>
            <person name="Sutton G.G."/>
            <person name="Nierman W.C."/>
            <person name="Fouts D.E."/>
        </authorList>
    </citation>
    <scope>NUCLEOTIDE SEQUENCE [LARGE SCALE GENOMIC DNA]</scope>
    <source>
        <strain evidence="1 2">Sponselee CDC</strain>
    </source>
</reference>
<dbReference type="AlphaFoldDB" id="M6BWV2"/>
<evidence type="ECO:0000313" key="1">
    <source>
        <dbReference type="EMBL" id="EMJ78330.1"/>
    </source>
</evidence>
<name>M6BWV2_LEPBO</name>